<evidence type="ECO:0000259" key="5">
    <source>
        <dbReference type="Pfam" id="PF24277"/>
    </source>
</evidence>
<organism evidence="6 7">
    <name type="scientific">Haloferax marinum</name>
    <dbReference type="NCBI Taxonomy" id="2666143"/>
    <lineage>
        <taxon>Archaea</taxon>
        <taxon>Methanobacteriati</taxon>
        <taxon>Methanobacteriota</taxon>
        <taxon>Stenosarchaea group</taxon>
        <taxon>Halobacteria</taxon>
        <taxon>Halobacteriales</taxon>
        <taxon>Haloferacaceae</taxon>
        <taxon>Haloferax</taxon>
    </lineage>
</organism>
<evidence type="ECO:0000259" key="4">
    <source>
        <dbReference type="Pfam" id="PF04967"/>
    </source>
</evidence>
<dbReference type="InterPro" id="IPR056433">
    <property type="entry name" value="DmsR-like_N"/>
</dbReference>
<keyword evidence="1" id="KW-0805">Transcription regulation</keyword>
<keyword evidence="7" id="KW-1185">Reference proteome</keyword>
<proteinExistence type="predicted"/>
<comment type="caution">
    <text evidence="6">The sequence shown here is derived from an EMBL/GenBank/DDBJ whole genome shotgun (WGS) entry which is preliminary data.</text>
</comment>
<feature type="domain" description="DmsR-like N-terminal" evidence="5">
    <location>
        <begin position="64"/>
        <end position="143"/>
    </location>
</feature>
<evidence type="ECO:0000256" key="2">
    <source>
        <dbReference type="ARBA" id="ARBA00023163"/>
    </source>
</evidence>
<feature type="domain" description="HTH bat-type" evidence="4">
    <location>
        <begin position="155"/>
        <end position="207"/>
    </location>
</feature>
<dbReference type="PANTHER" id="PTHR34236:SF1">
    <property type="entry name" value="DIMETHYL SULFOXIDE REDUCTASE TRANSCRIPTIONAL ACTIVATOR"/>
    <property type="match status" value="1"/>
</dbReference>
<evidence type="ECO:0000313" key="7">
    <source>
        <dbReference type="Proteomes" id="UP000443423"/>
    </source>
</evidence>
<dbReference type="Pfam" id="PF24277">
    <property type="entry name" value="DmsR_N"/>
    <property type="match status" value="1"/>
</dbReference>
<name>A0A6A8G450_9EURY</name>
<keyword evidence="2" id="KW-0804">Transcription</keyword>
<dbReference type="EMBL" id="WKJQ01000001">
    <property type="protein sequence ID" value="MRW96000.1"/>
    <property type="molecule type" value="Genomic_DNA"/>
</dbReference>
<evidence type="ECO:0000256" key="3">
    <source>
        <dbReference type="SAM" id="MobiDB-lite"/>
    </source>
</evidence>
<evidence type="ECO:0000256" key="1">
    <source>
        <dbReference type="ARBA" id="ARBA00023015"/>
    </source>
</evidence>
<accession>A0A6A8G450</accession>
<dbReference type="InterPro" id="IPR007050">
    <property type="entry name" value="HTH_bacterioopsin"/>
</dbReference>
<dbReference type="AlphaFoldDB" id="A0A6A8G450"/>
<sequence>MAGHSERTSMSASEGDFWTKQPDGRDAEPIDVRLSIRPDETVECAPPTPEPTPIRQSFCLGTTDTAGCQQIVSRDGECEYRAYSPCSKCPCYVFANHDCIATLEKGRDGRLVYSVTLPDRSGLPTLVGELREAGATVSVDRILSIDEETDDPPVLTDKQQSALTCALETGYYERPRKATLDDLAAELDISSSAVSQRLNAVNRRLIKKYCKQFEPDRLQ</sequence>
<gene>
    <name evidence="6" type="ORF">GJR99_05335</name>
</gene>
<dbReference type="Proteomes" id="UP000443423">
    <property type="component" value="Unassembled WGS sequence"/>
</dbReference>
<protein>
    <submittedName>
        <fullName evidence="6">Uncharacterized protein</fullName>
    </submittedName>
</protein>
<dbReference type="Pfam" id="PF04967">
    <property type="entry name" value="HTH_10"/>
    <property type="match status" value="1"/>
</dbReference>
<feature type="region of interest" description="Disordered" evidence="3">
    <location>
        <begin position="1"/>
        <end position="30"/>
    </location>
</feature>
<dbReference type="PANTHER" id="PTHR34236">
    <property type="entry name" value="DIMETHYL SULFOXIDE REDUCTASE TRANSCRIPTIONAL ACTIVATOR"/>
    <property type="match status" value="1"/>
</dbReference>
<evidence type="ECO:0000313" key="6">
    <source>
        <dbReference type="EMBL" id="MRW96000.1"/>
    </source>
</evidence>
<reference evidence="6 7" key="1">
    <citation type="submission" date="2019-11" db="EMBL/GenBank/DDBJ databases">
        <title>Whole genome sequence of Haloferax sp. MBLA0078.</title>
        <authorList>
            <person name="Seo M.-J."/>
            <person name="Cho E.-S."/>
        </authorList>
    </citation>
    <scope>NUCLEOTIDE SEQUENCE [LARGE SCALE GENOMIC DNA]</scope>
    <source>
        <strain evidence="6 7">MBLA0078</strain>
    </source>
</reference>